<dbReference type="PANTHER" id="PTHR11384">
    <property type="entry name" value="ATP-BINDING CASSETTE, SUB-FAMILY D MEMBER"/>
    <property type="match status" value="1"/>
</dbReference>
<dbReference type="GeneTree" id="ENSGT00950000182955"/>
<dbReference type="SUPFAM" id="SSF52540">
    <property type="entry name" value="P-loop containing nucleoside triphosphate hydrolases"/>
    <property type="match status" value="1"/>
</dbReference>
<dbReference type="GO" id="GO:0007031">
    <property type="term" value="P:peroxisome organization"/>
    <property type="evidence" value="ECO:0007669"/>
    <property type="project" value="TreeGrafter"/>
</dbReference>
<keyword evidence="2" id="KW-0813">Transport</keyword>
<keyword evidence="5 6" id="KW-0472">Membrane</keyword>
<evidence type="ECO:0000256" key="2">
    <source>
        <dbReference type="ARBA" id="ARBA00022448"/>
    </source>
</evidence>
<evidence type="ECO:0008006" key="11">
    <source>
        <dbReference type="Google" id="ProtNLM"/>
    </source>
</evidence>
<dbReference type="InterPro" id="IPR050835">
    <property type="entry name" value="ABC_transporter_sub-D"/>
</dbReference>
<comment type="similarity">
    <text evidence="1">Belongs to the ABC transporter superfamily. ABCD family. Peroxisomal fatty acyl CoA transporter (TC 3.A.1.203) subfamily.</text>
</comment>
<organism evidence="9 10">
    <name type="scientific">Esox lucius</name>
    <name type="common">Northern pike</name>
    <dbReference type="NCBI Taxonomy" id="8010"/>
    <lineage>
        <taxon>Eukaryota</taxon>
        <taxon>Metazoa</taxon>
        <taxon>Chordata</taxon>
        <taxon>Craniata</taxon>
        <taxon>Vertebrata</taxon>
        <taxon>Euteleostomi</taxon>
        <taxon>Actinopterygii</taxon>
        <taxon>Neopterygii</taxon>
        <taxon>Teleostei</taxon>
        <taxon>Protacanthopterygii</taxon>
        <taxon>Esociformes</taxon>
        <taxon>Esocidae</taxon>
        <taxon>Esox</taxon>
    </lineage>
</organism>
<keyword evidence="3 6" id="KW-0812">Transmembrane</keyword>
<evidence type="ECO:0000256" key="1">
    <source>
        <dbReference type="ARBA" id="ARBA00008575"/>
    </source>
</evidence>
<dbReference type="Pfam" id="PF00005">
    <property type="entry name" value="ABC_tran"/>
    <property type="match status" value="1"/>
</dbReference>
<dbReference type="AlphaFoldDB" id="A0A6Q2ZBV0"/>
<keyword evidence="4 6" id="KW-1133">Transmembrane helix</keyword>
<dbReference type="Proteomes" id="UP000265140">
    <property type="component" value="Chromosome 18"/>
</dbReference>
<dbReference type="SUPFAM" id="SSF90123">
    <property type="entry name" value="ABC transporter transmembrane region"/>
    <property type="match status" value="1"/>
</dbReference>
<dbReference type="PROSITE" id="PS50893">
    <property type="entry name" value="ABC_TRANSPORTER_2"/>
    <property type="match status" value="1"/>
</dbReference>
<dbReference type="Gene3D" id="3.40.50.300">
    <property type="entry name" value="P-loop containing nucleotide triphosphate hydrolases"/>
    <property type="match status" value="1"/>
</dbReference>
<dbReference type="PANTHER" id="PTHR11384:SF59">
    <property type="entry name" value="LYSOSOMAL COBALAMIN TRANSPORTER ABCD4"/>
    <property type="match status" value="1"/>
</dbReference>
<accession>A0A6Q2ZBV0</accession>
<dbReference type="Gene3D" id="1.20.1560.10">
    <property type="entry name" value="ABC transporter type 1, transmembrane domain"/>
    <property type="match status" value="1"/>
</dbReference>
<dbReference type="InterPro" id="IPR027417">
    <property type="entry name" value="P-loop_NTPase"/>
</dbReference>
<dbReference type="GO" id="GO:0005778">
    <property type="term" value="C:peroxisomal membrane"/>
    <property type="evidence" value="ECO:0007669"/>
    <property type="project" value="TreeGrafter"/>
</dbReference>
<keyword evidence="10" id="KW-1185">Reference proteome</keyword>
<feature type="domain" description="ABC transmembrane type-1" evidence="8">
    <location>
        <begin position="41"/>
        <end position="312"/>
    </location>
</feature>
<evidence type="ECO:0000256" key="3">
    <source>
        <dbReference type="ARBA" id="ARBA00022692"/>
    </source>
</evidence>
<protein>
    <recommendedName>
        <fullName evidence="11">ATP-binding cassette, sub-family D (ALD), member 4</fullName>
    </recommendedName>
</protein>
<reference evidence="9" key="3">
    <citation type="submission" date="2025-08" db="UniProtKB">
        <authorList>
            <consortium name="Ensembl"/>
        </authorList>
    </citation>
    <scope>IDENTIFICATION</scope>
</reference>
<dbReference type="CDD" id="cd03223">
    <property type="entry name" value="ABCD_peroxisomal_ALDP"/>
    <property type="match status" value="1"/>
</dbReference>
<dbReference type="GO" id="GO:0015910">
    <property type="term" value="P:long-chain fatty acid import into peroxisome"/>
    <property type="evidence" value="ECO:0007669"/>
    <property type="project" value="TreeGrafter"/>
</dbReference>
<evidence type="ECO:0000256" key="6">
    <source>
        <dbReference type="SAM" id="Phobius"/>
    </source>
</evidence>
<dbReference type="InterPro" id="IPR036640">
    <property type="entry name" value="ABC1_TM_sf"/>
</dbReference>
<reference evidence="9" key="4">
    <citation type="submission" date="2025-09" db="UniProtKB">
        <authorList>
            <consortium name="Ensembl"/>
        </authorList>
    </citation>
    <scope>IDENTIFICATION</scope>
</reference>
<feature type="domain" description="ABC transporter" evidence="7">
    <location>
        <begin position="386"/>
        <end position="590"/>
    </location>
</feature>
<dbReference type="GO" id="GO:0005524">
    <property type="term" value="F:ATP binding"/>
    <property type="evidence" value="ECO:0007669"/>
    <property type="project" value="InterPro"/>
</dbReference>
<dbReference type="PROSITE" id="PS50929">
    <property type="entry name" value="ABC_TM1F"/>
    <property type="match status" value="1"/>
</dbReference>
<proteinExistence type="inferred from homology"/>
<feature type="transmembrane region" description="Helical" evidence="6">
    <location>
        <begin position="269"/>
        <end position="290"/>
    </location>
</feature>
<dbReference type="Pfam" id="PF06472">
    <property type="entry name" value="ABC_membrane_2"/>
    <property type="match status" value="1"/>
</dbReference>
<dbReference type="Bgee" id="ENSELUG00000008610">
    <property type="expression patterns" value="Expressed in digestive tract and 15 other cell types or tissues"/>
</dbReference>
<evidence type="ECO:0000259" key="8">
    <source>
        <dbReference type="PROSITE" id="PS50929"/>
    </source>
</evidence>
<dbReference type="InterPro" id="IPR017871">
    <property type="entry name" value="ABC_transporter-like_CS"/>
</dbReference>
<dbReference type="GO" id="GO:0006635">
    <property type="term" value="P:fatty acid beta-oxidation"/>
    <property type="evidence" value="ECO:0007669"/>
    <property type="project" value="TreeGrafter"/>
</dbReference>
<reference evidence="10" key="1">
    <citation type="journal article" date="2014" name="PLoS ONE">
        <title>The genome and linkage map of the northern pike (Esox lucius): conserved synteny revealed between the salmonid sister group and the Neoteleostei.</title>
        <authorList>
            <person name="Rondeau E.B."/>
            <person name="Minkley D.R."/>
            <person name="Leong J.S."/>
            <person name="Messmer A.M."/>
            <person name="Jantzen J.R."/>
            <person name="von Schalburg K.R."/>
            <person name="Lemon C."/>
            <person name="Bird N.H."/>
            <person name="Koop B.F."/>
        </authorList>
    </citation>
    <scope>NUCLEOTIDE SEQUENCE</scope>
</reference>
<evidence type="ECO:0000313" key="9">
    <source>
        <dbReference type="Ensembl" id="ENSELUP00000075211.1"/>
    </source>
</evidence>
<evidence type="ECO:0000256" key="4">
    <source>
        <dbReference type="ARBA" id="ARBA00022989"/>
    </source>
</evidence>
<dbReference type="GO" id="GO:0016887">
    <property type="term" value="F:ATP hydrolysis activity"/>
    <property type="evidence" value="ECO:0007669"/>
    <property type="project" value="InterPro"/>
</dbReference>
<gene>
    <name evidence="9" type="primary">ABCD4</name>
</gene>
<dbReference type="GO" id="GO:0005324">
    <property type="term" value="F:long-chain fatty acid transmembrane transporter activity"/>
    <property type="evidence" value="ECO:0007669"/>
    <property type="project" value="TreeGrafter"/>
</dbReference>
<evidence type="ECO:0000259" key="7">
    <source>
        <dbReference type="PROSITE" id="PS50893"/>
    </source>
</evidence>
<sequence>MPPLSMASGKGTKRPKLDWRFVQRFCSIQRVLFPSWSSQNVLMLGTLVGVTLTEQLIIYQVGVIPSQFYQVLSDKDYSAFRNLAGLAFLLILLNSTLKSLDQYICSLMSVSWRKSLTECLHKDYFQGRVYYTLNVLQEDVDNPDQRISQDTERLCKQMSTMASRLIVSPFTLLYYTYQCFYSTGWIGPVSIFGYFVVGTITNKALMGPIVSTLFEQEKLEGDFRFKHMQIRSNAESAAFYRAGKVELMRTDRRLQTLLRCQYRLMNKELWLYIGVNTFDYLGGILSYIVISIPIFTGVYDDLTPGELSALISKNAFVCIYLINCFTQLIDLSTTLSDVAGYTHRIGELREMMDDILRTQCDYDPASGETYDFDSDNVHAGLGDSAFILDRVSFRSPFSEQLLVKDLSLKISQGSHLLVVGNTGTGKTSLLRVLNRLWEVDSGFVQMTSCFGPRGIIFLPQKPYLTDGTLREQVTLTFDKTIWSVDDERIIQYLELAGVVMPAFSVFMYDVLSPGEMQRLCFARLFYLQPKYAVLDEATSALTEEAEGQMYRACKQLGMTLVSLGHRRSLEKYHDILLKLCGEGSWELAKLKV</sequence>
<dbReference type="GO" id="GO:0140359">
    <property type="term" value="F:ABC-type transporter activity"/>
    <property type="evidence" value="ECO:0007669"/>
    <property type="project" value="InterPro"/>
</dbReference>
<dbReference type="GO" id="GO:0042760">
    <property type="term" value="P:very long-chain fatty acid catabolic process"/>
    <property type="evidence" value="ECO:0007669"/>
    <property type="project" value="TreeGrafter"/>
</dbReference>
<evidence type="ECO:0000256" key="5">
    <source>
        <dbReference type="ARBA" id="ARBA00023136"/>
    </source>
</evidence>
<dbReference type="Ensembl" id="ENSELUT00000057376.2">
    <property type="protein sequence ID" value="ENSELUP00000075211.1"/>
    <property type="gene ID" value="ENSELUG00000008610.3"/>
</dbReference>
<dbReference type="InterPro" id="IPR011527">
    <property type="entry name" value="ABC1_TM_dom"/>
</dbReference>
<reference evidence="9" key="2">
    <citation type="submission" date="2020-02" db="EMBL/GenBank/DDBJ databases">
        <title>Esox lucius (northern pike) genome, fEsoLuc1, primary haplotype.</title>
        <authorList>
            <person name="Myers G."/>
            <person name="Karagic N."/>
            <person name="Meyer A."/>
            <person name="Pippel M."/>
            <person name="Reichard M."/>
            <person name="Winkler S."/>
            <person name="Tracey A."/>
            <person name="Sims Y."/>
            <person name="Howe K."/>
            <person name="Rhie A."/>
            <person name="Formenti G."/>
            <person name="Durbin R."/>
            <person name="Fedrigo O."/>
            <person name="Jarvis E.D."/>
        </authorList>
    </citation>
    <scope>NUCLEOTIDE SEQUENCE [LARGE SCALE GENOMIC DNA]</scope>
</reference>
<name>A0A6Q2ZBV0_ESOLU</name>
<dbReference type="PROSITE" id="PS00211">
    <property type="entry name" value="ABC_TRANSPORTER_1"/>
    <property type="match status" value="1"/>
</dbReference>
<evidence type="ECO:0000313" key="10">
    <source>
        <dbReference type="Proteomes" id="UP000265140"/>
    </source>
</evidence>
<dbReference type="InterPro" id="IPR003439">
    <property type="entry name" value="ABC_transporter-like_ATP-bd"/>
</dbReference>